<dbReference type="SUPFAM" id="SSF56645">
    <property type="entry name" value="Acyl-CoA dehydrogenase NM domain-like"/>
    <property type="match status" value="1"/>
</dbReference>
<dbReference type="InterPro" id="IPR009100">
    <property type="entry name" value="AcylCoA_DH/oxidase_NM_dom_sf"/>
</dbReference>
<dbReference type="Proteomes" id="UP000243232">
    <property type="component" value="Chromosome I"/>
</dbReference>
<sequence length="293" mass="31522">MSWTQLLENTPRLPAAPLDDWFAALLQACPNVGTFELAVTGGRRAATPGLAFLAGYQAALRVLWPSAPASLGALCVTENKSTRPADMSTRLSGLLLSGRKDFVTAGDAADWLLVAAREEATEQPPRLALVVVHQGAPGMRVENLPALPLMPDIGHARLHLHEVNCQRLAGDGWDDYVKPFRSIEDVHVLAALTAWQYGIGRESDWSQALQLRLLALLAGCAEVARSDPSAAVTHVLLAGLFAQQQALQAELDQAFAAGPEHWAALWQRDRNLLAIASTARARRLDKALATLGL</sequence>
<dbReference type="STRING" id="364197.SAMN05216296_2599"/>
<evidence type="ECO:0000313" key="1">
    <source>
        <dbReference type="EMBL" id="SDU24104.1"/>
    </source>
</evidence>
<dbReference type="EMBL" id="LT629785">
    <property type="protein sequence ID" value="SDU24104.1"/>
    <property type="molecule type" value="Genomic_DNA"/>
</dbReference>
<dbReference type="Gene3D" id="2.40.110.10">
    <property type="entry name" value="Butyryl-CoA Dehydrogenase, subunit A, domain 2"/>
    <property type="match status" value="1"/>
</dbReference>
<evidence type="ECO:0000313" key="2">
    <source>
        <dbReference type="Proteomes" id="UP000243232"/>
    </source>
</evidence>
<reference evidence="2" key="1">
    <citation type="submission" date="2016-10" db="EMBL/GenBank/DDBJ databases">
        <authorList>
            <person name="Varghese N."/>
            <person name="Submissions S."/>
        </authorList>
    </citation>
    <scope>NUCLEOTIDE SEQUENCE [LARGE SCALE GENOMIC DNA]</scope>
    <source>
        <strain evidence="2">DSM 17875</strain>
    </source>
</reference>
<gene>
    <name evidence="1" type="ORF">SAMN05216296_2599</name>
</gene>
<protein>
    <recommendedName>
        <fullName evidence="3">Acyl-CoA dehydrogenase</fullName>
    </recommendedName>
</protein>
<evidence type="ECO:0008006" key="3">
    <source>
        <dbReference type="Google" id="ProtNLM"/>
    </source>
</evidence>
<dbReference type="RefSeq" id="WP_090196037.1">
    <property type="nucleotide sequence ID" value="NZ_LT629785.1"/>
</dbReference>
<organism evidence="1 2">
    <name type="scientific">Pseudomonas pohangensis</name>
    <dbReference type="NCBI Taxonomy" id="364197"/>
    <lineage>
        <taxon>Bacteria</taxon>
        <taxon>Pseudomonadati</taxon>
        <taxon>Pseudomonadota</taxon>
        <taxon>Gammaproteobacteria</taxon>
        <taxon>Pseudomonadales</taxon>
        <taxon>Pseudomonadaceae</taxon>
        <taxon>Pseudomonas</taxon>
    </lineage>
</organism>
<dbReference type="AlphaFoldDB" id="A0A1H2GWY9"/>
<proteinExistence type="predicted"/>
<dbReference type="InterPro" id="IPR046373">
    <property type="entry name" value="Acyl-CoA_Oxase/DH_mid-dom_sf"/>
</dbReference>
<dbReference type="OrthoDB" id="4568976at2"/>
<keyword evidence="2" id="KW-1185">Reference proteome</keyword>
<accession>A0A1H2GWY9</accession>
<dbReference type="GO" id="GO:0016627">
    <property type="term" value="F:oxidoreductase activity, acting on the CH-CH group of donors"/>
    <property type="evidence" value="ECO:0007669"/>
    <property type="project" value="InterPro"/>
</dbReference>
<name>A0A1H2GWY9_9PSED</name>